<evidence type="ECO:0000313" key="4">
    <source>
        <dbReference type="WBParaSite" id="MBELARI_LOCUS19914"/>
    </source>
</evidence>
<organism evidence="3 4">
    <name type="scientific">Mesorhabditis belari</name>
    <dbReference type="NCBI Taxonomy" id="2138241"/>
    <lineage>
        <taxon>Eukaryota</taxon>
        <taxon>Metazoa</taxon>
        <taxon>Ecdysozoa</taxon>
        <taxon>Nematoda</taxon>
        <taxon>Chromadorea</taxon>
        <taxon>Rhabditida</taxon>
        <taxon>Rhabditina</taxon>
        <taxon>Rhabditomorpha</taxon>
        <taxon>Rhabditoidea</taxon>
        <taxon>Rhabditidae</taxon>
        <taxon>Mesorhabditinae</taxon>
        <taxon>Mesorhabditis</taxon>
    </lineage>
</organism>
<feature type="region of interest" description="Disordered" evidence="1">
    <location>
        <begin position="26"/>
        <end position="156"/>
    </location>
</feature>
<sequence>MMDFGLLLVLIGTSAAHFGGGFGAAQQSQGFGGQPQVGYLRQGPPPSSYGPIQSAQQLGVTGTMQGLYNPQQGPIPTYQMVPAPPPSTGYVIQPMGMPQQPAAPIASSQPSSYSQGPQPPSAMPPSQSQPVFPPSPPPAASFAQDNSIGANIGHPDGHYIPARHFRLSPIDNL</sequence>
<protein>
    <submittedName>
        <fullName evidence="4">Uncharacterized protein</fullName>
    </submittedName>
</protein>
<proteinExistence type="predicted"/>
<name>A0AAF3F082_9BILA</name>
<feature type="compositionally biased region" description="Polar residues" evidence="1">
    <location>
        <begin position="50"/>
        <end position="74"/>
    </location>
</feature>
<accession>A0AAF3F082</accession>
<dbReference type="WBParaSite" id="MBELARI_LOCUS19914">
    <property type="protein sequence ID" value="MBELARI_LOCUS19914"/>
    <property type="gene ID" value="MBELARI_LOCUS19914"/>
</dbReference>
<feature type="signal peptide" evidence="2">
    <location>
        <begin position="1"/>
        <end position="16"/>
    </location>
</feature>
<feature type="compositionally biased region" description="Low complexity" evidence="1">
    <location>
        <begin position="92"/>
        <end position="116"/>
    </location>
</feature>
<reference evidence="4" key="1">
    <citation type="submission" date="2024-02" db="UniProtKB">
        <authorList>
            <consortium name="WormBaseParasite"/>
        </authorList>
    </citation>
    <scope>IDENTIFICATION</scope>
</reference>
<keyword evidence="3" id="KW-1185">Reference proteome</keyword>
<dbReference type="AlphaFoldDB" id="A0AAF3F082"/>
<evidence type="ECO:0000256" key="1">
    <source>
        <dbReference type="SAM" id="MobiDB-lite"/>
    </source>
</evidence>
<feature type="chain" id="PRO_5042033139" evidence="2">
    <location>
        <begin position="17"/>
        <end position="173"/>
    </location>
</feature>
<keyword evidence="2" id="KW-0732">Signal</keyword>
<dbReference type="Proteomes" id="UP000887575">
    <property type="component" value="Unassembled WGS sequence"/>
</dbReference>
<evidence type="ECO:0000256" key="2">
    <source>
        <dbReference type="SAM" id="SignalP"/>
    </source>
</evidence>
<evidence type="ECO:0000313" key="3">
    <source>
        <dbReference type="Proteomes" id="UP000887575"/>
    </source>
</evidence>